<proteinExistence type="predicted"/>
<reference evidence="2" key="1">
    <citation type="journal article" date="2023" name="Mol. Phylogenet. Evol.">
        <title>Genome-scale phylogeny and comparative genomics of the fungal order Sordariales.</title>
        <authorList>
            <person name="Hensen N."/>
            <person name="Bonometti L."/>
            <person name="Westerberg I."/>
            <person name="Brannstrom I.O."/>
            <person name="Guillou S."/>
            <person name="Cros-Aarteil S."/>
            <person name="Calhoun S."/>
            <person name="Haridas S."/>
            <person name="Kuo A."/>
            <person name="Mondo S."/>
            <person name="Pangilinan J."/>
            <person name="Riley R."/>
            <person name="LaButti K."/>
            <person name="Andreopoulos B."/>
            <person name="Lipzen A."/>
            <person name="Chen C."/>
            <person name="Yan M."/>
            <person name="Daum C."/>
            <person name="Ng V."/>
            <person name="Clum A."/>
            <person name="Steindorff A."/>
            <person name="Ohm R.A."/>
            <person name="Martin F."/>
            <person name="Silar P."/>
            <person name="Natvig D.O."/>
            <person name="Lalanne C."/>
            <person name="Gautier V."/>
            <person name="Ament-Velasquez S.L."/>
            <person name="Kruys A."/>
            <person name="Hutchinson M.I."/>
            <person name="Powell A.J."/>
            <person name="Barry K."/>
            <person name="Miller A.N."/>
            <person name="Grigoriev I.V."/>
            <person name="Debuchy R."/>
            <person name="Gladieux P."/>
            <person name="Hiltunen Thoren M."/>
            <person name="Johannesson H."/>
        </authorList>
    </citation>
    <scope>NUCLEOTIDE SEQUENCE</scope>
    <source>
        <strain evidence="2">CBS 757.83</strain>
    </source>
</reference>
<accession>A0AAN6Q4L6</accession>
<sequence>MSDNNSGTEIASLAVAVVALLVAIIAFIGTTAQVLQQYMATAELRFEVVFRSPEISVEYWDLDQIHHKFDKGMEDWDLPEPQPEDDLTVNETAQTTTVADYSASWLALLSTLRDMENKSAHFWDLRSAKDCHCLGGYTGPPLLSSIIVKVQAKIQTLDLMPEGVKKPYATATLSTIIHLAAILGLYLKEFDRRNDRYVANGNGLLITGSAVPHLGTMFLFTRHGNPDF</sequence>
<keyword evidence="3" id="KW-1185">Reference proteome</keyword>
<gene>
    <name evidence="2" type="ORF">N658DRAFT_557296</name>
</gene>
<dbReference type="Proteomes" id="UP001305647">
    <property type="component" value="Unassembled WGS sequence"/>
</dbReference>
<protein>
    <submittedName>
        <fullName evidence="2">Uncharacterized protein</fullName>
    </submittedName>
</protein>
<dbReference type="AlphaFoldDB" id="A0AAN6Q4L6"/>
<reference evidence="2" key="2">
    <citation type="submission" date="2023-05" db="EMBL/GenBank/DDBJ databases">
        <authorList>
            <consortium name="Lawrence Berkeley National Laboratory"/>
            <person name="Steindorff A."/>
            <person name="Hensen N."/>
            <person name="Bonometti L."/>
            <person name="Westerberg I."/>
            <person name="Brannstrom I.O."/>
            <person name="Guillou S."/>
            <person name="Cros-Aarteil S."/>
            <person name="Calhoun S."/>
            <person name="Haridas S."/>
            <person name="Kuo A."/>
            <person name="Mondo S."/>
            <person name="Pangilinan J."/>
            <person name="Riley R."/>
            <person name="Labutti K."/>
            <person name="Andreopoulos B."/>
            <person name="Lipzen A."/>
            <person name="Chen C."/>
            <person name="Yanf M."/>
            <person name="Daum C."/>
            <person name="Ng V."/>
            <person name="Clum A."/>
            <person name="Ohm R."/>
            <person name="Martin F."/>
            <person name="Silar P."/>
            <person name="Natvig D."/>
            <person name="Lalanne C."/>
            <person name="Gautier V."/>
            <person name="Ament-Velasquez S.L."/>
            <person name="Kruys A."/>
            <person name="Hutchinson M.I."/>
            <person name="Powell A.J."/>
            <person name="Barry K."/>
            <person name="Miller A.N."/>
            <person name="Grigoriev I.V."/>
            <person name="Debuchy R."/>
            <person name="Gladieux P."/>
            <person name="Thoren M.H."/>
            <person name="Johannesson H."/>
        </authorList>
    </citation>
    <scope>NUCLEOTIDE SEQUENCE</scope>
    <source>
        <strain evidence="2">CBS 757.83</strain>
    </source>
</reference>
<name>A0AAN6Q4L6_9PEZI</name>
<organism evidence="2 3">
    <name type="scientific">Parathielavia hyrcaniae</name>
    <dbReference type="NCBI Taxonomy" id="113614"/>
    <lineage>
        <taxon>Eukaryota</taxon>
        <taxon>Fungi</taxon>
        <taxon>Dikarya</taxon>
        <taxon>Ascomycota</taxon>
        <taxon>Pezizomycotina</taxon>
        <taxon>Sordariomycetes</taxon>
        <taxon>Sordariomycetidae</taxon>
        <taxon>Sordariales</taxon>
        <taxon>Chaetomiaceae</taxon>
        <taxon>Parathielavia</taxon>
    </lineage>
</organism>
<dbReference type="EMBL" id="MU863628">
    <property type="protein sequence ID" value="KAK4103433.1"/>
    <property type="molecule type" value="Genomic_DNA"/>
</dbReference>
<keyword evidence="1" id="KW-0812">Transmembrane</keyword>
<keyword evidence="1" id="KW-0472">Membrane</keyword>
<feature type="transmembrane region" description="Helical" evidence="1">
    <location>
        <begin position="168"/>
        <end position="187"/>
    </location>
</feature>
<evidence type="ECO:0000256" key="1">
    <source>
        <dbReference type="SAM" id="Phobius"/>
    </source>
</evidence>
<evidence type="ECO:0000313" key="2">
    <source>
        <dbReference type="EMBL" id="KAK4103433.1"/>
    </source>
</evidence>
<feature type="transmembrane region" description="Helical" evidence="1">
    <location>
        <begin position="12"/>
        <end position="35"/>
    </location>
</feature>
<evidence type="ECO:0000313" key="3">
    <source>
        <dbReference type="Proteomes" id="UP001305647"/>
    </source>
</evidence>
<comment type="caution">
    <text evidence="2">The sequence shown here is derived from an EMBL/GenBank/DDBJ whole genome shotgun (WGS) entry which is preliminary data.</text>
</comment>
<keyword evidence="1" id="KW-1133">Transmembrane helix</keyword>